<gene>
    <name evidence="1" type="ORF">POL67_47990</name>
</gene>
<evidence type="ECO:0000313" key="1">
    <source>
        <dbReference type="EMBL" id="MDC0749164.1"/>
    </source>
</evidence>
<name>A0ABT5F4Z8_9BACT</name>
<comment type="caution">
    <text evidence="1">The sequence shown here is derived from an EMBL/GenBank/DDBJ whole genome shotgun (WGS) entry which is preliminary data.</text>
</comment>
<dbReference type="Proteomes" id="UP001221411">
    <property type="component" value="Unassembled WGS sequence"/>
</dbReference>
<sequence>MIRFRQDGHGRAELVERRGRDTRAKLAEHALDAAFVRVHGEWREGEPEAPPGSKLGDRPLVDRLDAEVDPRKRRAARRNPIGAVQGPRLFATAQEDDDALDGRYEFRAALVLFRDRKAEERLILIGPIWHVRGHRCLPFHVEEPPLTVDAHIERSIELAVARGDLGLEHGRGERSLAAEQAAREFVREPLRDVAQDQIDAVVFGGHTRRVPMGWGSVK</sequence>
<proteinExistence type="predicted"/>
<evidence type="ECO:0000313" key="2">
    <source>
        <dbReference type="Proteomes" id="UP001221411"/>
    </source>
</evidence>
<accession>A0ABT5F4Z8</accession>
<reference evidence="1 2" key="1">
    <citation type="submission" date="2022-11" db="EMBL/GenBank/DDBJ databases">
        <title>Minimal conservation of predation-associated metabolite biosynthetic gene clusters underscores biosynthetic potential of Myxococcota including descriptions for ten novel species: Archangium lansinium sp. nov., Myxococcus landrumus sp. nov., Nannocystis bai.</title>
        <authorList>
            <person name="Ahearne A."/>
            <person name="Stevens C."/>
            <person name="Dowd S."/>
        </authorList>
    </citation>
    <scope>NUCLEOTIDE SEQUENCE [LARGE SCALE GENOMIC DNA]</scope>
    <source>
        <strain evidence="1 2">RJM3</strain>
    </source>
</reference>
<dbReference type="RefSeq" id="WP_271928689.1">
    <property type="nucleotide sequence ID" value="NZ_JAQNDO010000001.1"/>
</dbReference>
<dbReference type="EMBL" id="JAQNDO010000001">
    <property type="protein sequence ID" value="MDC0749164.1"/>
    <property type="molecule type" value="Genomic_DNA"/>
</dbReference>
<keyword evidence="2" id="KW-1185">Reference proteome</keyword>
<organism evidence="1 2">
    <name type="scientific">Polyangium mundeleinium</name>
    <dbReference type="NCBI Taxonomy" id="2995306"/>
    <lineage>
        <taxon>Bacteria</taxon>
        <taxon>Pseudomonadati</taxon>
        <taxon>Myxococcota</taxon>
        <taxon>Polyangia</taxon>
        <taxon>Polyangiales</taxon>
        <taxon>Polyangiaceae</taxon>
        <taxon>Polyangium</taxon>
    </lineage>
</organism>
<protein>
    <submittedName>
        <fullName evidence="1">Uncharacterized protein</fullName>
    </submittedName>
</protein>